<dbReference type="RefSeq" id="WP_215374578.1">
    <property type="nucleotide sequence ID" value="NZ_JAGTIS010000005.1"/>
</dbReference>
<comment type="caution">
    <text evidence="1">The sequence shown here is derived from an EMBL/GenBank/DDBJ whole genome shotgun (WGS) entry which is preliminary data.</text>
</comment>
<protein>
    <submittedName>
        <fullName evidence="1">Thioredoxin family protein</fullName>
    </submittedName>
</protein>
<sequence>MNIDNHPVVSREQWVLAREAHLRREKEFTRLRDQLSAERRALPWVRIDKAYVFEGPQGRETLSDLFDGRSTLVIYHFMFGPGWEEGCPGCSFLADHIDSANQHLKHHDVTLLVVSRAPWPEFQSFKRRMGWQFKWMSSHGSDFNYDFGVAVKADDIAAGTARYNYGTSKDPGEDMPGLSVFYRNHAGEIFHTYSTYARGLDMLVGAYNYLDLLPKGRDEQEIMDWMRHHDRYEEAPEEKGSCCSA</sequence>
<dbReference type="Pfam" id="PF05988">
    <property type="entry name" value="DUF899"/>
    <property type="match status" value="1"/>
</dbReference>
<keyword evidence="2" id="KW-1185">Reference proteome</keyword>
<accession>A0ABS5XGT2</accession>
<evidence type="ECO:0000313" key="1">
    <source>
        <dbReference type="EMBL" id="MBT8766903.1"/>
    </source>
</evidence>
<organism evidence="1 2">
    <name type="scientific">Metapseudomonas boanensis</name>
    <dbReference type="NCBI Taxonomy" id="2822138"/>
    <lineage>
        <taxon>Bacteria</taxon>
        <taxon>Pseudomonadati</taxon>
        <taxon>Pseudomonadota</taxon>
        <taxon>Gammaproteobacteria</taxon>
        <taxon>Pseudomonadales</taxon>
        <taxon>Pseudomonadaceae</taxon>
        <taxon>Metapseudomonas</taxon>
    </lineage>
</organism>
<reference evidence="1 2" key="1">
    <citation type="submission" date="2021-04" db="EMBL/GenBank/DDBJ databases">
        <title>Pseudomonas boanensis sp. nov., a bacterium isolated from river water used for household purposes in Boane District, Mozambique.</title>
        <authorList>
            <person name="Nicklasson M."/>
            <person name="Martin-Rodriguez A.J."/>
            <person name="Thorell K."/>
            <person name="Neves L."/>
            <person name="Mussagy A."/>
            <person name="Rydberg H.A."/>
            <person name="Hernroth B."/>
            <person name="Svensson-Stadler L."/>
            <person name="Sjoling A."/>
        </authorList>
    </citation>
    <scope>NUCLEOTIDE SEQUENCE [LARGE SCALE GENOMIC DNA]</scope>
    <source>
        <strain evidence="1 2">DB1</strain>
    </source>
</reference>
<dbReference type="SUPFAM" id="SSF52833">
    <property type="entry name" value="Thioredoxin-like"/>
    <property type="match status" value="1"/>
</dbReference>
<dbReference type="EMBL" id="JAGTIS010000005">
    <property type="protein sequence ID" value="MBT8766903.1"/>
    <property type="molecule type" value="Genomic_DNA"/>
</dbReference>
<dbReference type="InterPro" id="IPR010296">
    <property type="entry name" value="DUF899_thioredox"/>
</dbReference>
<dbReference type="Proteomes" id="UP001519667">
    <property type="component" value="Unassembled WGS sequence"/>
</dbReference>
<gene>
    <name evidence="1" type="ORF">J7302_12335</name>
</gene>
<proteinExistence type="predicted"/>
<dbReference type="InterPro" id="IPR036249">
    <property type="entry name" value="Thioredoxin-like_sf"/>
</dbReference>
<name>A0ABS5XGT2_9GAMM</name>
<evidence type="ECO:0000313" key="2">
    <source>
        <dbReference type="Proteomes" id="UP001519667"/>
    </source>
</evidence>